<dbReference type="Pfam" id="PF24894">
    <property type="entry name" value="Hexapep_GlmU"/>
    <property type="match status" value="1"/>
</dbReference>
<dbReference type="UniPathway" id="UPA00164"/>
<organism evidence="12">
    <name type="scientific">candidate division WOR-3 bacterium</name>
    <dbReference type="NCBI Taxonomy" id="2052148"/>
    <lineage>
        <taxon>Bacteria</taxon>
        <taxon>Bacteria division WOR-3</taxon>
    </lineage>
</organism>
<dbReference type="GO" id="GO:0005524">
    <property type="term" value="F:ATP binding"/>
    <property type="evidence" value="ECO:0007669"/>
    <property type="project" value="UniProtKB-KW"/>
</dbReference>
<dbReference type="NCBIfam" id="TIGR02091">
    <property type="entry name" value="glgC"/>
    <property type="match status" value="1"/>
</dbReference>
<dbReference type="InterPro" id="IPR056818">
    <property type="entry name" value="GlmU/GlgC-like_hexapep"/>
</dbReference>
<dbReference type="EC" id="2.7.7.27" evidence="9"/>
<protein>
    <recommendedName>
        <fullName evidence="9">Glucose-1-phosphate adenylyltransferase</fullName>
        <ecNumber evidence="9">2.7.7.27</ecNumber>
    </recommendedName>
    <alternativeName>
        <fullName evidence="9">ADP-glucose pyrophosphorylase</fullName>
        <shortName evidence="9">ADPGlc PPase</shortName>
    </alternativeName>
    <alternativeName>
        <fullName evidence="9">ADP-glucose synthase</fullName>
    </alternativeName>
</protein>
<dbReference type="Gene3D" id="3.90.550.10">
    <property type="entry name" value="Spore Coat Polysaccharide Biosynthesis Protein SpsA, Chain A"/>
    <property type="match status" value="1"/>
</dbReference>
<evidence type="ECO:0000256" key="6">
    <source>
        <dbReference type="ARBA" id="ARBA00022840"/>
    </source>
</evidence>
<dbReference type="SUPFAM" id="SSF53448">
    <property type="entry name" value="Nucleotide-diphospho-sugar transferases"/>
    <property type="match status" value="1"/>
</dbReference>
<dbReference type="Pfam" id="PF00483">
    <property type="entry name" value="NTP_transferase"/>
    <property type="match status" value="1"/>
</dbReference>
<feature type="binding site" evidence="9">
    <location>
        <begin position="177"/>
        <end position="178"/>
    </location>
    <ligand>
        <name>alpha-D-glucose 1-phosphate</name>
        <dbReference type="ChEBI" id="CHEBI:58601"/>
    </ligand>
</feature>
<feature type="binding site" evidence="9">
    <location>
        <position position="162"/>
    </location>
    <ligand>
        <name>alpha-D-glucose 1-phosphate</name>
        <dbReference type="ChEBI" id="CHEBI:58601"/>
    </ligand>
</feature>
<dbReference type="SUPFAM" id="SSF51161">
    <property type="entry name" value="Trimeric LpxA-like enzymes"/>
    <property type="match status" value="1"/>
</dbReference>
<dbReference type="CDD" id="cd04651">
    <property type="entry name" value="LbH_G1P_AT_C"/>
    <property type="match status" value="1"/>
</dbReference>
<keyword evidence="3 9" id="KW-0808">Transferase</keyword>
<dbReference type="InterPro" id="IPR011831">
    <property type="entry name" value="ADP-Glc_PPase"/>
</dbReference>
<reference evidence="12" key="1">
    <citation type="journal article" date="2020" name="mSystems">
        <title>Genome- and Community-Level Interaction Insights into Carbon Utilization and Element Cycling Functions of Hydrothermarchaeota in Hydrothermal Sediment.</title>
        <authorList>
            <person name="Zhou Z."/>
            <person name="Liu Y."/>
            <person name="Xu W."/>
            <person name="Pan J."/>
            <person name="Luo Z.H."/>
            <person name="Li M."/>
        </authorList>
    </citation>
    <scope>NUCLEOTIDE SEQUENCE [LARGE SCALE GENOMIC DNA]</scope>
    <source>
        <strain evidence="12">SpSt-876</strain>
    </source>
</reference>
<comment type="caution">
    <text evidence="12">The sequence shown here is derived from an EMBL/GenBank/DDBJ whole genome shotgun (WGS) entry which is preliminary data.</text>
</comment>
<evidence type="ECO:0000256" key="8">
    <source>
        <dbReference type="ARBA" id="ARBA00023277"/>
    </source>
</evidence>
<name>A0A7C6EDM5_UNCW3</name>
<dbReference type="InterPro" id="IPR005835">
    <property type="entry name" value="NTP_transferase_dom"/>
</dbReference>
<keyword evidence="4 9" id="KW-0548">Nucleotidyltransferase</keyword>
<dbReference type="CDD" id="cd02508">
    <property type="entry name" value="ADP_Glucose_PP"/>
    <property type="match status" value="1"/>
</dbReference>
<evidence type="ECO:0000313" key="12">
    <source>
        <dbReference type="EMBL" id="HHS52739.1"/>
    </source>
</evidence>
<gene>
    <name evidence="9 12" type="primary">glgC</name>
    <name evidence="12" type="ORF">ENW73_07775</name>
</gene>
<dbReference type="InterPro" id="IPR011004">
    <property type="entry name" value="Trimer_LpxA-like_sf"/>
</dbReference>
<evidence type="ECO:0000256" key="3">
    <source>
        <dbReference type="ARBA" id="ARBA00022679"/>
    </source>
</evidence>
<dbReference type="PANTHER" id="PTHR43523:SF2">
    <property type="entry name" value="GLUCOSE-1-PHOSPHATE ADENYLYLTRANSFERASE"/>
    <property type="match status" value="1"/>
</dbReference>
<evidence type="ECO:0000256" key="7">
    <source>
        <dbReference type="ARBA" id="ARBA00023056"/>
    </source>
</evidence>
<dbReference type="InterPro" id="IPR005836">
    <property type="entry name" value="ADP_Glu_pyroP_CS"/>
</dbReference>
<keyword evidence="2 9" id="KW-0321">Glycogen metabolism</keyword>
<sequence length="404" mass="46053">MKNAVAFILAGGQGERLYPLTKDRAKPAVPFGGIYRIIDFTLSNCVNSNLKRIYVLTQYKSFALDRHISLGWNVFNPELGEFLHCLPPQFRMKDEWYLGTADSVYQNLYSLKSVNPEYVFVLSGDHIYKMDYRKMLKFHRAKEASVTIGLYEVPIEQASRFGVLEVDAELRVVGFEEKPKNPKPNPNDPSKALISMGVYLFNTEALVAALMVDAEDPNSSHDFGRDVLPKMFEGYKVYGYPFEDENCGPIKYWRDVGTIDDYYAANMDLVEVAPIFNLYDKHWPIRTYQPQLPPAKTVFFDYSLGRVGEILQSIIAPGAIISGGKVCRSIISHQVHIHSYTDIADSILMEGVEVGRYAKIRRAIIDKWVKIPEKMEIGYNRTEDEKRFFVTQSGIVVIPKEAKL</sequence>
<dbReference type="NCBIfam" id="NF002023">
    <property type="entry name" value="PRK00844.1"/>
    <property type="match status" value="1"/>
</dbReference>
<keyword evidence="7 9" id="KW-0320">Glycogen biosynthesis</keyword>
<keyword evidence="6 9" id="KW-0067">ATP-binding</keyword>
<feature type="binding site" evidence="9">
    <location>
        <position position="97"/>
    </location>
    <ligand>
        <name>alpha-D-glucose 1-phosphate</name>
        <dbReference type="ChEBI" id="CHEBI:58601"/>
    </ligand>
</feature>
<comment type="function">
    <text evidence="9">Involved in the biosynthesis of ADP-glucose, a building block required for the elongation reactions to produce glycogen. Catalyzes the reaction between ATP and alpha-D-glucose 1-phosphate (G1P) to produce pyrophosphate and ADP-Glc.</text>
</comment>
<evidence type="ECO:0000256" key="2">
    <source>
        <dbReference type="ARBA" id="ARBA00022600"/>
    </source>
</evidence>
<evidence type="ECO:0000256" key="5">
    <source>
        <dbReference type="ARBA" id="ARBA00022741"/>
    </source>
</evidence>
<dbReference type="HAMAP" id="MF_00624">
    <property type="entry name" value="GlgC"/>
    <property type="match status" value="1"/>
</dbReference>
<comment type="pathway">
    <text evidence="9">Glycan biosynthesis; glycogen biosynthesis.</text>
</comment>
<accession>A0A7C6EDM5</accession>
<dbReference type="PROSITE" id="PS00809">
    <property type="entry name" value="ADP_GLC_PYROPHOSPH_2"/>
    <property type="match status" value="1"/>
</dbReference>
<feature type="domain" description="Nucleotidyl transferase" evidence="10">
    <location>
        <begin position="6"/>
        <end position="269"/>
    </location>
</feature>
<feature type="domain" description="Glucose-1-phosphate adenylyltransferase/Bifunctional protein GlmU-like C-terminal hexapeptide" evidence="11">
    <location>
        <begin position="293"/>
        <end position="398"/>
    </location>
</feature>
<comment type="subunit">
    <text evidence="9">Homotetramer.</text>
</comment>
<dbReference type="GO" id="GO:0005978">
    <property type="term" value="P:glycogen biosynthetic process"/>
    <property type="evidence" value="ECO:0007669"/>
    <property type="project" value="UniProtKB-UniRule"/>
</dbReference>
<feature type="site" description="Could play a key role in the communication between the regulatory and the substrate sites" evidence="9">
    <location>
        <position position="96"/>
    </location>
</feature>
<evidence type="ECO:0000259" key="11">
    <source>
        <dbReference type="Pfam" id="PF24894"/>
    </source>
</evidence>
<evidence type="ECO:0000256" key="4">
    <source>
        <dbReference type="ARBA" id="ARBA00022695"/>
    </source>
</evidence>
<dbReference type="NCBIfam" id="NF001947">
    <property type="entry name" value="PRK00725.1"/>
    <property type="match status" value="1"/>
</dbReference>
<comment type="catalytic activity">
    <reaction evidence="9">
        <text>alpha-D-glucose 1-phosphate + ATP + H(+) = ADP-alpha-D-glucose + diphosphate</text>
        <dbReference type="Rhea" id="RHEA:12120"/>
        <dbReference type="ChEBI" id="CHEBI:15378"/>
        <dbReference type="ChEBI" id="CHEBI:30616"/>
        <dbReference type="ChEBI" id="CHEBI:33019"/>
        <dbReference type="ChEBI" id="CHEBI:57498"/>
        <dbReference type="ChEBI" id="CHEBI:58601"/>
        <dbReference type="EC" id="2.7.7.27"/>
    </reaction>
</comment>
<dbReference type="Gene3D" id="2.160.10.10">
    <property type="entry name" value="Hexapeptide repeat proteins"/>
    <property type="match status" value="1"/>
</dbReference>
<evidence type="ECO:0000256" key="1">
    <source>
        <dbReference type="ARBA" id="ARBA00010443"/>
    </source>
</evidence>
<dbReference type="AlphaFoldDB" id="A0A7C6EDM5"/>
<proteinExistence type="inferred from homology"/>
<evidence type="ECO:0000256" key="9">
    <source>
        <dbReference type="HAMAP-Rule" id="MF_00624"/>
    </source>
</evidence>
<feature type="binding site" evidence="9">
    <location>
        <position position="195"/>
    </location>
    <ligand>
        <name>alpha-D-glucose 1-phosphate</name>
        <dbReference type="ChEBI" id="CHEBI:58601"/>
    </ligand>
</feature>
<dbReference type="PANTHER" id="PTHR43523">
    <property type="entry name" value="GLUCOSE-1-PHOSPHATE ADENYLYLTRANSFERASE-RELATED"/>
    <property type="match status" value="1"/>
</dbReference>
<keyword evidence="5 9" id="KW-0547">Nucleotide-binding</keyword>
<dbReference type="GO" id="GO:0008878">
    <property type="term" value="F:glucose-1-phosphate adenylyltransferase activity"/>
    <property type="evidence" value="ECO:0007669"/>
    <property type="project" value="UniProtKB-UniRule"/>
</dbReference>
<dbReference type="InterPro" id="IPR029044">
    <property type="entry name" value="Nucleotide-diphossugar_trans"/>
</dbReference>
<comment type="similarity">
    <text evidence="1 9">Belongs to the bacterial/plant glucose-1-phosphate adenylyltransferase family.</text>
</comment>
<dbReference type="EMBL" id="DTLI01000185">
    <property type="protein sequence ID" value="HHS52739.1"/>
    <property type="molecule type" value="Genomic_DNA"/>
</dbReference>
<feature type="site" description="Could play a key role in the communication between the regulatory and the substrate sites" evidence="9">
    <location>
        <position position="58"/>
    </location>
</feature>
<dbReference type="InterPro" id="IPR023049">
    <property type="entry name" value="GlgC_bac"/>
</dbReference>
<keyword evidence="8 9" id="KW-0119">Carbohydrate metabolism</keyword>
<evidence type="ECO:0000259" key="10">
    <source>
        <dbReference type="Pfam" id="PF00483"/>
    </source>
</evidence>